<accession>A0ABZ0RMR8</accession>
<evidence type="ECO:0000313" key="5">
    <source>
        <dbReference type="EMBL" id="WPJ96398.1"/>
    </source>
</evidence>
<evidence type="ECO:0000256" key="1">
    <source>
        <dbReference type="ARBA" id="ARBA00022741"/>
    </source>
</evidence>
<evidence type="ECO:0000256" key="3">
    <source>
        <dbReference type="ARBA" id="ARBA00022840"/>
    </source>
</evidence>
<dbReference type="InterPro" id="IPR036554">
    <property type="entry name" value="GHMP_kinase_C_sf"/>
</dbReference>
<evidence type="ECO:0000256" key="2">
    <source>
        <dbReference type="ARBA" id="ARBA00022777"/>
    </source>
</evidence>
<dbReference type="Pfam" id="PF08544">
    <property type="entry name" value="GHMP_kinases_C"/>
    <property type="match status" value="1"/>
</dbReference>
<protein>
    <recommendedName>
        <fullName evidence="4">GHMP kinase C-terminal domain-containing protein</fullName>
    </recommendedName>
</protein>
<dbReference type="InterPro" id="IPR013750">
    <property type="entry name" value="GHMP_kinase_C_dom"/>
</dbReference>
<name>A0ABZ0RMR8_9BACT</name>
<dbReference type="InterPro" id="IPR014721">
    <property type="entry name" value="Ribsml_uS5_D2-typ_fold_subgr"/>
</dbReference>
<sequence>MNQLTDDCLSQQALLELAADLGSDCPFFIDAQPTLMSGRGEVLHSLAPELADCLRGRPVILFKPEFGIHTAWAYRQLIQAQPAGYEPEAQATERLEQFRETRSTDSLLFNSFEAVVGKKYLAIHCLLNELRARGIRCLMSGSGSCCFALPKDEAETDSIRSICHNALGSGIFFIETSIR</sequence>
<reference evidence="5 6" key="1">
    <citation type="submission" date="2023-11" db="EMBL/GenBank/DDBJ databases">
        <title>Coraliomargarita sp. nov., isolated from marine algae.</title>
        <authorList>
            <person name="Lee J.K."/>
            <person name="Baek J.H."/>
            <person name="Kim J.M."/>
            <person name="Choi D.G."/>
            <person name="Jeon C.O."/>
        </authorList>
    </citation>
    <scope>NUCLEOTIDE SEQUENCE [LARGE SCALE GENOMIC DNA]</scope>
    <source>
        <strain evidence="5 6">J2-16</strain>
    </source>
</reference>
<feature type="domain" description="GHMP kinase C-terminal" evidence="4">
    <location>
        <begin position="107"/>
        <end position="163"/>
    </location>
</feature>
<dbReference type="PANTHER" id="PTHR43527:SF2">
    <property type="entry name" value="4-DIPHOSPHOCYTIDYL-2-C-METHYL-D-ERYTHRITOL KINASE, CHLOROPLASTIC"/>
    <property type="match status" value="1"/>
</dbReference>
<proteinExistence type="predicted"/>
<dbReference type="Gene3D" id="3.30.70.890">
    <property type="entry name" value="GHMP kinase, C-terminal domain"/>
    <property type="match status" value="1"/>
</dbReference>
<dbReference type="RefSeq" id="WP_319833257.1">
    <property type="nucleotide sequence ID" value="NZ_CP138858.1"/>
</dbReference>
<organism evidence="5 6">
    <name type="scientific">Coraliomargarita algicola</name>
    <dbReference type="NCBI Taxonomy" id="3092156"/>
    <lineage>
        <taxon>Bacteria</taxon>
        <taxon>Pseudomonadati</taxon>
        <taxon>Verrucomicrobiota</taxon>
        <taxon>Opitutia</taxon>
        <taxon>Puniceicoccales</taxon>
        <taxon>Coraliomargaritaceae</taxon>
        <taxon>Coraliomargarita</taxon>
    </lineage>
</organism>
<keyword evidence="3" id="KW-0067">ATP-binding</keyword>
<dbReference type="EMBL" id="CP138858">
    <property type="protein sequence ID" value="WPJ96398.1"/>
    <property type="molecule type" value="Genomic_DNA"/>
</dbReference>
<gene>
    <name evidence="5" type="ORF">SH580_01615</name>
</gene>
<keyword evidence="1" id="KW-0547">Nucleotide-binding</keyword>
<evidence type="ECO:0000313" key="6">
    <source>
        <dbReference type="Proteomes" id="UP001324993"/>
    </source>
</evidence>
<dbReference type="PANTHER" id="PTHR43527">
    <property type="entry name" value="4-DIPHOSPHOCYTIDYL-2-C-METHYL-D-ERYTHRITOL KINASE, CHLOROPLASTIC"/>
    <property type="match status" value="1"/>
</dbReference>
<keyword evidence="2" id="KW-0808">Transferase</keyword>
<dbReference type="Gene3D" id="3.30.230.10">
    <property type="match status" value="1"/>
</dbReference>
<evidence type="ECO:0000259" key="4">
    <source>
        <dbReference type="Pfam" id="PF08544"/>
    </source>
</evidence>
<dbReference type="SUPFAM" id="SSF55060">
    <property type="entry name" value="GHMP Kinase, C-terminal domain"/>
    <property type="match status" value="1"/>
</dbReference>
<keyword evidence="6" id="KW-1185">Reference proteome</keyword>
<dbReference type="Proteomes" id="UP001324993">
    <property type="component" value="Chromosome"/>
</dbReference>
<keyword evidence="2" id="KW-0418">Kinase</keyword>